<evidence type="ECO:0000256" key="1">
    <source>
        <dbReference type="ARBA" id="ARBA00023002"/>
    </source>
</evidence>
<dbReference type="Gene3D" id="3.30.360.10">
    <property type="entry name" value="Dihydrodipicolinate Reductase, domain 2"/>
    <property type="match status" value="1"/>
</dbReference>
<evidence type="ECO:0000313" key="5">
    <source>
        <dbReference type="Proteomes" id="UP001477870"/>
    </source>
</evidence>
<sequence length="331" mass="36554">MARVRIGWIGCGTHATEMLLPQLVRNEATLVAVCDLNKDNALRASTQYNVLPADTYDDWRKMLEREDLDAIGISAGPVAHYEIGKAVMQKGLALFMEKPPALTAVQADELAALAKTTGKPAFLGLMKRYSTANRVAINTMRTEDFGTPASFSGQFMTAPTYFSTDADYTGFFLHHCIHYMDLVQLLMGPVAELTIHKHELSPGRLIVHSLMRFENGALGTLILGNHHSRGVPTETWQVQADHRKIEVRNIHEVRYSRNPPLKATLPEAAMVEGEDTLIWEPNLMVAAAEDHKGYLAMLNDFVGQVQGTTTQGPTLADGARAMHLLEKYISA</sequence>
<dbReference type="InterPro" id="IPR004104">
    <property type="entry name" value="Gfo/Idh/MocA-like_OxRdtase_C"/>
</dbReference>
<proteinExistence type="predicted"/>
<dbReference type="InterPro" id="IPR050463">
    <property type="entry name" value="Gfo/Idh/MocA_oxidrdct_glycsds"/>
</dbReference>
<dbReference type="Gene3D" id="3.40.50.720">
    <property type="entry name" value="NAD(P)-binding Rossmann-like Domain"/>
    <property type="match status" value="1"/>
</dbReference>
<keyword evidence="5" id="KW-1185">Reference proteome</keyword>
<dbReference type="PANTHER" id="PTHR43818">
    <property type="entry name" value="BCDNA.GH03377"/>
    <property type="match status" value="1"/>
</dbReference>
<dbReference type="PANTHER" id="PTHR43818:SF11">
    <property type="entry name" value="BCDNA.GH03377"/>
    <property type="match status" value="1"/>
</dbReference>
<reference evidence="4 5" key="1">
    <citation type="submission" date="2024-03" db="EMBL/GenBank/DDBJ databases">
        <title>Community enrichment and isolation of bacterial strains for fucoidan degradation.</title>
        <authorList>
            <person name="Sichert A."/>
        </authorList>
    </citation>
    <scope>NUCLEOTIDE SEQUENCE [LARGE SCALE GENOMIC DNA]</scope>
    <source>
        <strain evidence="4 5">AS62</strain>
    </source>
</reference>
<evidence type="ECO:0000259" key="2">
    <source>
        <dbReference type="Pfam" id="PF01408"/>
    </source>
</evidence>
<dbReference type="Pfam" id="PF02894">
    <property type="entry name" value="GFO_IDH_MocA_C"/>
    <property type="match status" value="1"/>
</dbReference>
<evidence type="ECO:0000313" key="4">
    <source>
        <dbReference type="EMBL" id="MEM5499969.1"/>
    </source>
</evidence>
<name>A0ABU9T1F7_9HYPH</name>
<dbReference type="SUPFAM" id="SSF55347">
    <property type="entry name" value="Glyceraldehyde-3-phosphate dehydrogenase-like, C-terminal domain"/>
    <property type="match status" value="1"/>
</dbReference>
<dbReference type="EMBL" id="JBBMQO010000001">
    <property type="protein sequence ID" value="MEM5499969.1"/>
    <property type="molecule type" value="Genomic_DNA"/>
</dbReference>
<dbReference type="Proteomes" id="UP001477870">
    <property type="component" value="Unassembled WGS sequence"/>
</dbReference>
<feature type="domain" description="Gfo/Idh/MocA-like oxidoreductase C-terminal" evidence="3">
    <location>
        <begin position="146"/>
        <end position="326"/>
    </location>
</feature>
<accession>A0ABU9T1F7</accession>
<dbReference type="InterPro" id="IPR036291">
    <property type="entry name" value="NAD(P)-bd_dom_sf"/>
</dbReference>
<dbReference type="RefSeq" id="WP_342845856.1">
    <property type="nucleotide sequence ID" value="NZ_JBBMQO010000001.1"/>
</dbReference>
<comment type="caution">
    <text evidence="4">The sequence shown here is derived from an EMBL/GenBank/DDBJ whole genome shotgun (WGS) entry which is preliminary data.</text>
</comment>
<evidence type="ECO:0000259" key="3">
    <source>
        <dbReference type="Pfam" id="PF02894"/>
    </source>
</evidence>
<dbReference type="SUPFAM" id="SSF51735">
    <property type="entry name" value="NAD(P)-binding Rossmann-fold domains"/>
    <property type="match status" value="1"/>
</dbReference>
<dbReference type="InterPro" id="IPR000683">
    <property type="entry name" value="Gfo/Idh/MocA-like_OxRdtase_N"/>
</dbReference>
<organism evidence="4 5">
    <name type="scientific">Ahrensia kielensis</name>
    <dbReference type="NCBI Taxonomy" id="76980"/>
    <lineage>
        <taxon>Bacteria</taxon>
        <taxon>Pseudomonadati</taxon>
        <taxon>Pseudomonadota</taxon>
        <taxon>Alphaproteobacteria</taxon>
        <taxon>Hyphomicrobiales</taxon>
        <taxon>Ahrensiaceae</taxon>
        <taxon>Ahrensia</taxon>
    </lineage>
</organism>
<feature type="domain" description="Gfo/Idh/MocA-like oxidoreductase N-terminal" evidence="2">
    <location>
        <begin position="4"/>
        <end position="123"/>
    </location>
</feature>
<dbReference type="Pfam" id="PF01408">
    <property type="entry name" value="GFO_IDH_MocA"/>
    <property type="match status" value="1"/>
</dbReference>
<gene>
    <name evidence="4" type="ORF">WNY59_00040</name>
</gene>
<protein>
    <submittedName>
        <fullName evidence="4">Gfo/Idh/MocA family oxidoreductase</fullName>
    </submittedName>
</protein>
<keyword evidence="1" id="KW-0560">Oxidoreductase</keyword>